<dbReference type="Pfam" id="PF13291">
    <property type="entry name" value="ACT_4"/>
    <property type="match status" value="1"/>
</dbReference>
<dbReference type="PANTHER" id="PTHR21262">
    <property type="entry name" value="GUANOSINE-3',5'-BIS DIPHOSPHATE 3'-PYROPHOSPHOHYDROLASE"/>
    <property type="match status" value="1"/>
</dbReference>
<comment type="similarity">
    <text evidence="1">Belongs to the RelA/SpoT family.</text>
</comment>
<dbReference type="Gene3D" id="3.30.460.10">
    <property type="entry name" value="Beta Polymerase, domain 2"/>
    <property type="match status" value="1"/>
</dbReference>
<dbReference type="SUPFAM" id="SSF109604">
    <property type="entry name" value="HD-domain/PDEase-like"/>
    <property type="match status" value="1"/>
</dbReference>
<dbReference type="Gene3D" id="3.30.70.260">
    <property type="match status" value="1"/>
</dbReference>
<evidence type="ECO:0000313" key="5">
    <source>
        <dbReference type="Proteomes" id="UP000526302"/>
    </source>
</evidence>
<evidence type="ECO:0000313" key="4">
    <source>
        <dbReference type="EMBL" id="NMA44690.1"/>
    </source>
</evidence>
<evidence type="ECO:0000259" key="3">
    <source>
        <dbReference type="PROSITE" id="PS51671"/>
    </source>
</evidence>
<dbReference type="GO" id="GO:0005886">
    <property type="term" value="C:plasma membrane"/>
    <property type="evidence" value="ECO:0007669"/>
    <property type="project" value="TreeGrafter"/>
</dbReference>
<dbReference type="PROSITE" id="PS51671">
    <property type="entry name" value="ACT"/>
    <property type="match status" value="1"/>
</dbReference>
<dbReference type="Pfam" id="PF13328">
    <property type="entry name" value="HD_4"/>
    <property type="match status" value="1"/>
</dbReference>
<proteinExistence type="inferred from homology"/>
<comment type="caution">
    <text evidence="4">The sequence shown here is derived from an EMBL/GenBank/DDBJ whole genome shotgun (WGS) entry which is preliminary data.</text>
</comment>
<dbReference type="SUPFAM" id="SSF81271">
    <property type="entry name" value="TGS-like"/>
    <property type="match status" value="1"/>
</dbReference>
<dbReference type="EMBL" id="JAAZKV010000018">
    <property type="protein sequence ID" value="NMA44690.1"/>
    <property type="molecule type" value="Genomic_DNA"/>
</dbReference>
<dbReference type="CDD" id="cd05399">
    <property type="entry name" value="NT_Rel-Spo_like"/>
    <property type="match status" value="1"/>
</dbReference>
<organism evidence="4 5">
    <name type="scientific">Candidatus Iainarchaeum sp</name>
    <dbReference type="NCBI Taxonomy" id="3101447"/>
    <lineage>
        <taxon>Archaea</taxon>
        <taxon>Candidatus Iainarchaeota</taxon>
        <taxon>Candidatus Iainarchaeia</taxon>
        <taxon>Candidatus Iainarchaeales</taxon>
        <taxon>Candidatus Iainarchaeaceae</taxon>
        <taxon>Candidatus Iainarchaeum</taxon>
    </lineage>
</organism>
<dbReference type="PANTHER" id="PTHR21262:SF31">
    <property type="entry name" value="GTP PYROPHOSPHOKINASE"/>
    <property type="match status" value="1"/>
</dbReference>
<dbReference type="SUPFAM" id="SSF81301">
    <property type="entry name" value="Nucleotidyltransferase"/>
    <property type="match status" value="1"/>
</dbReference>
<dbReference type="FunFam" id="3.10.20.30:FF:000002">
    <property type="entry name" value="GTP pyrophosphokinase (RelA/SpoT)"/>
    <property type="match status" value="1"/>
</dbReference>
<sequence length="581" mass="67869">MNREENALRFVKERNENENIEKLEKIITILKQKQLEEEAILAAILQNTLYKNKTTYEEIKEKYGEKTAQITKECVNIEEIIETNINKIDNTTLSELITTITTTLEPIIIKVTECAINLREINEEEKEQKIKIAENIYSPLAIKYGISGVDWQIQDYVFKQQNPQAYQKIKKMVKKSRKEREELILQIQKEVEKLFEKEKIKIKVHGRPKNFKSIYEKLKRVSFNQMYDLYGIRIICEKEKQCYEALGIVHSKYEIIQEAFDDYIAKPKSNGYQSIHTAVIRNKDIIEFQIRTWEQHLRIESSLYWQYKRVKKFKELEKEISWERQLIEWQKSAGEDTFKKRNLGKKIFAFTPKNEAIVLPQEATPIDFAFAVHTEIGKKIFKTKINGEIAPIETKLKNLDKVEIITAAKPTIQKNWLNYVVSEKAKSKIKNYFKIKTSPKKTTTPQKGQSIKKIKMAECCHPLPGEDVIGVKTTKRKIIIHKKDCKNIQLLPKNKLVDIAFEKEKGTTEIKITAIERAGLLGEILTEIKKSGAILKSTNFKIKKTGYLEAILKIEISSYQKLEKLLEKIEKIPSIQQAERI</sequence>
<feature type="coiled-coil region" evidence="2">
    <location>
        <begin position="166"/>
        <end position="197"/>
    </location>
</feature>
<dbReference type="InterPro" id="IPR043519">
    <property type="entry name" value="NT_sf"/>
</dbReference>
<accession>A0A7K4BZK5</accession>
<dbReference type="SMART" id="SM00954">
    <property type="entry name" value="RelA_SpoT"/>
    <property type="match status" value="1"/>
</dbReference>
<dbReference type="Gene3D" id="3.10.20.30">
    <property type="match status" value="1"/>
</dbReference>
<feature type="coiled-coil region" evidence="2">
    <location>
        <begin position="1"/>
        <end position="33"/>
    </location>
</feature>
<dbReference type="Pfam" id="PF02824">
    <property type="entry name" value="TGS"/>
    <property type="match status" value="1"/>
</dbReference>
<keyword evidence="4" id="KW-0378">Hydrolase</keyword>
<dbReference type="InterPro" id="IPR004095">
    <property type="entry name" value="TGS"/>
</dbReference>
<dbReference type="Pfam" id="PF04607">
    <property type="entry name" value="RelA_SpoT"/>
    <property type="match status" value="1"/>
</dbReference>
<dbReference type="InterPro" id="IPR012675">
    <property type="entry name" value="Beta-grasp_dom_sf"/>
</dbReference>
<reference evidence="4 5" key="1">
    <citation type="journal article" date="2020" name="Biotechnol. Biofuels">
        <title>New insights from the biogas microbiome by comprehensive genome-resolved metagenomics of nearly 1600 species originating from multiple anaerobic digesters.</title>
        <authorList>
            <person name="Campanaro S."/>
            <person name="Treu L."/>
            <person name="Rodriguez-R L.M."/>
            <person name="Kovalovszki A."/>
            <person name="Ziels R.M."/>
            <person name="Maus I."/>
            <person name="Zhu X."/>
            <person name="Kougias P.G."/>
            <person name="Basile A."/>
            <person name="Luo G."/>
            <person name="Schluter A."/>
            <person name="Konstantinidis K.T."/>
            <person name="Angelidaki I."/>
        </authorList>
    </citation>
    <scope>NUCLEOTIDE SEQUENCE [LARGE SCALE GENOMIC DNA]</scope>
    <source>
        <strain evidence="4">AS22ysBPME_79</strain>
    </source>
</reference>
<evidence type="ECO:0000256" key="2">
    <source>
        <dbReference type="SAM" id="Coils"/>
    </source>
</evidence>
<dbReference type="InterPro" id="IPR007685">
    <property type="entry name" value="RelA_SpoT"/>
</dbReference>
<evidence type="ECO:0000256" key="1">
    <source>
        <dbReference type="ARBA" id="ARBA00007476"/>
    </source>
</evidence>
<dbReference type="AlphaFoldDB" id="A0A7K4BZK5"/>
<dbReference type="InterPro" id="IPR002912">
    <property type="entry name" value="ACT_dom"/>
</dbReference>
<dbReference type="InterPro" id="IPR012676">
    <property type="entry name" value="TGS-like"/>
</dbReference>
<dbReference type="Proteomes" id="UP000526302">
    <property type="component" value="Unassembled WGS sequence"/>
</dbReference>
<gene>
    <name evidence="4" type="ORF">GX950_02675</name>
</gene>
<keyword evidence="2" id="KW-0175">Coiled coil</keyword>
<protein>
    <submittedName>
        <fullName evidence="4">Bifunctional (P)ppGpp synthetase/guanosine-3',5'-bis(Diphosphate) 3'-pyrophosphohydrolase</fullName>
    </submittedName>
</protein>
<feature type="domain" description="ACT" evidence="3">
    <location>
        <begin position="509"/>
        <end position="581"/>
    </location>
</feature>
<name>A0A7K4BZK5_9ARCH</name>
<dbReference type="GO" id="GO:0015969">
    <property type="term" value="P:guanosine tetraphosphate metabolic process"/>
    <property type="evidence" value="ECO:0007669"/>
    <property type="project" value="InterPro"/>
</dbReference>
<dbReference type="Gene3D" id="1.10.3210.10">
    <property type="entry name" value="Hypothetical protein af1432"/>
    <property type="match status" value="1"/>
</dbReference>
<dbReference type="GO" id="GO:0016787">
    <property type="term" value="F:hydrolase activity"/>
    <property type="evidence" value="ECO:0007669"/>
    <property type="project" value="UniProtKB-KW"/>
</dbReference>